<reference evidence="2" key="1">
    <citation type="journal article" date="2017" name="Parasit. Vectors">
        <title>Sialotranscriptomics of Rhipicephalus zambeziensis reveals intricate expression profiles of secretory proteins and suggests tight temporal transcriptional regulation during blood-feeding.</title>
        <authorList>
            <person name="de Castro M.H."/>
            <person name="de Klerk D."/>
            <person name="Pienaar R."/>
            <person name="Rees D.J.G."/>
            <person name="Mans B.J."/>
        </authorList>
    </citation>
    <scope>NUCLEOTIDE SEQUENCE</scope>
    <source>
        <tissue evidence="2">Salivary glands</tissue>
    </source>
</reference>
<dbReference type="EMBL" id="GFPF01001938">
    <property type="protein sequence ID" value="MAA13084.1"/>
    <property type="molecule type" value="Transcribed_RNA"/>
</dbReference>
<sequence length="105" mass="11992">MCVCVYRGVSFRSRALLFLCTGERPRGRAPPQCVPRACVHFLLLPFCVCLGVETHSLISLLSFLFFYSFLLSPSSYLICACTVFMRLGTWRARIHATRKKKMTHV</sequence>
<feature type="transmembrane region" description="Helical" evidence="1">
    <location>
        <begin position="41"/>
        <end position="67"/>
    </location>
</feature>
<organism evidence="2">
    <name type="scientific">Rhipicephalus zambeziensis</name>
    <dbReference type="NCBI Taxonomy" id="60191"/>
    <lineage>
        <taxon>Eukaryota</taxon>
        <taxon>Metazoa</taxon>
        <taxon>Ecdysozoa</taxon>
        <taxon>Arthropoda</taxon>
        <taxon>Chelicerata</taxon>
        <taxon>Arachnida</taxon>
        <taxon>Acari</taxon>
        <taxon>Parasitiformes</taxon>
        <taxon>Ixodida</taxon>
        <taxon>Ixodoidea</taxon>
        <taxon>Ixodidae</taxon>
        <taxon>Rhipicephalinae</taxon>
        <taxon>Rhipicephalus</taxon>
        <taxon>Rhipicephalus</taxon>
    </lineage>
</organism>
<name>A0A224YGJ5_9ACAR</name>
<protein>
    <submittedName>
        <fullName evidence="2">Uncharacterized protein</fullName>
    </submittedName>
</protein>
<evidence type="ECO:0000313" key="2">
    <source>
        <dbReference type="EMBL" id="MAA13084.1"/>
    </source>
</evidence>
<accession>A0A224YGJ5</accession>
<keyword evidence="1" id="KW-1133">Transmembrane helix</keyword>
<proteinExistence type="predicted"/>
<evidence type="ECO:0000256" key="1">
    <source>
        <dbReference type="SAM" id="Phobius"/>
    </source>
</evidence>
<keyword evidence="1" id="KW-0472">Membrane</keyword>
<keyword evidence="1" id="KW-0812">Transmembrane</keyword>
<dbReference type="AlphaFoldDB" id="A0A224YGJ5"/>
<feature type="transmembrane region" description="Helical" evidence="1">
    <location>
        <begin position="73"/>
        <end position="92"/>
    </location>
</feature>